<accession>A0ABN9QZQ4</accession>
<feature type="non-terminal residue" evidence="2">
    <location>
        <position position="129"/>
    </location>
</feature>
<organism evidence="2 3">
    <name type="scientific">Prorocentrum cordatum</name>
    <dbReference type="NCBI Taxonomy" id="2364126"/>
    <lineage>
        <taxon>Eukaryota</taxon>
        <taxon>Sar</taxon>
        <taxon>Alveolata</taxon>
        <taxon>Dinophyceae</taxon>
        <taxon>Prorocentrales</taxon>
        <taxon>Prorocentraceae</taxon>
        <taxon>Prorocentrum</taxon>
    </lineage>
</organism>
<proteinExistence type="predicted"/>
<feature type="non-terminal residue" evidence="2">
    <location>
        <position position="1"/>
    </location>
</feature>
<sequence length="129" mass="13831">QDGPQSLRASPERSPKELAPSSELWAACCASGGPALRPSPAPARELPGLRRRGRAGAGVLRRRHALRPLREGARQRRYPRAAHRPPDPPAPPRAGAPAIPRRGAPGREAGEHDALRRLGAPPRGRTEAR</sequence>
<dbReference type="Proteomes" id="UP001189429">
    <property type="component" value="Unassembled WGS sequence"/>
</dbReference>
<evidence type="ECO:0000313" key="2">
    <source>
        <dbReference type="EMBL" id="CAK0811337.1"/>
    </source>
</evidence>
<evidence type="ECO:0000256" key="1">
    <source>
        <dbReference type="SAM" id="MobiDB-lite"/>
    </source>
</evidence>
<feature type="region of interest" description="Disordered" evidence="1">
    <location>
        <begin position="1"/>
        <end position="129"/>
    </location>
</feature>
<reference evidence="2" key="1">
    <citation type="submission" date="2023-10" db="EMBL/GenBank/DDBJ databases">
        <authorList>
            <person name="Chen Y."/>
            <person name="Shah S."/>
            <person name="Dougan E. K."/>
            <person name="Thang M."/>
            <person name="Chan C."/>
        </authorList>
    </citation>
    <scope>NUCLEOTIDE SEQUENCE [LARGE SCALE GENOMIC DNA]</scope>
</reference>
<comment type="caution">
    <text evidence="2">The sequence shown here is derived from an EMBL/GenBank/DDBJ whole genome shotgun (WGS) entry which is preliminary data.</text>
</comment>
<feature type="compositionally biased region" description="Low complexity" evidence="1">
    <location>
        <begin position="95"/>
        <end position="107"/>
    </location>
</feature>
<dbReference type="EMBL" id="CAUYUJ010004878">
    <property type="protein sequence ID" value="CAK0811337.1"/>
    <property type="molecule type" value="Genomic_DNA"/>
</dbReference>
<gene>
    <name evidence="2" type="ORF">PCOR1329_LOCUS15972</name>
</gene>
<protein>
    <submittedName>
        <fullName evidence="2">Uncharacterized protein</fullName>
    </submittedName>
</protein>
<keyword evidence="3" id="KW-1185">Reference proteome</keyword>
<evidence type="ECO:0000313" key="3">
    <source>
        <dbReference type="Proteomes" id="UP001189429"/>
    </source>
</evidence>
<name>A0ABN9QZQ4_9DINO</name>
<feature type="compositionally biased region" description="Basic residues" evidence="1">
    <location>
        <begin position="49"/>
        <end position="67"/>
    </location>
</feature>